<feature type="coiled-coil region" evidence="5">
    <location>
        <begin position="417"/>
        <end position="444"/>
    </location>
</feature>
<evidence type="ECO:0000256" key="2">
    <source>
        <dbReference type="ARBA" id="ARBA00022692"/>
    </source>
</evidence>
<keyword evidence="2 6" id="KW-0812">Transmembrane</keyword>
<evidence type="ECO:0000259" key="7">
    <source>
        <dbReference type="PROSITE" id="PS51775"/>
    </source>
</evidence>
<comment type="caution">
    <text evidence="8">The sequence shown here is derived from an EMBL/GenBank/DDBJ whole genome shotgun (WGS) entry which is preliminary data.</text>
</comment>
<keyword evidence="9" id="KW-1185">Reference proteome</keyword>
<feature type="transmembrane region" description="Helical" evidence="6">
    <location>
        <begin position="20"/>
        <end position="44"/>
    </location>
</feature>
<evidence type="ECO:0000256" key="1">
    <source>
        <dbReference type="ARBA" id="ARBA00004167"/>
    </source>
</evidence>
<dbReference type="AlphaFoldDB" id="A0AAD8JIA0"/>
<evidence type="ECO:0000256" key="4">
    <source>
        <dbReference type="ARBA" id="ARBA00023136"/>
    </source>
</evidence>
<evidence type="ECO:0000256" key="6">
    <source>
        <dbReference type="SAM" id="Phobius"/>
    </source>
</evidence>
<gene>
    <name evidence="8" type="ORF">POM88_002335</name>
</gene>
<keyword evidence="5" id="KW-0175">Coiled coil</keyword>
<dbReference type="InterPro" id="IPR039306">
    <property type="entry name" value="MYOB"/>
</dbReference>
<dbReference type="InterPro" id="IPR007656">
    <property type="entry name" value="GTD-bd"/>
</dbReference>
<dbReference type="Pfam" id="PF04576">
    <property type="entry name" value="Zein-binding"/>
    <property type="match status" value="1"/>
</dbReference>
<keyword evidence="4 6" id="KW-0472">Membrane</keyword>
<dbReference type="GO" id="GO:0016020">
    <property type="term" value="C:membrane"/>
    <property type="evidence" value="ECO:0007669"/>
    <property type="project" value="UniProtKB-SubCell"/>
</dbReference>
<reference evidence="8" key="2">
    <citation type="submission" date="2023-05" db="EMBL/GenBank/DDBJ databases">
        <authorList>
            <person name="Schelkunov M.I."/>
        </authorList>
    </citation>
    <scope>NUCLEOTIDE SEQUENCE</scope>
    <source>
        <strain evidence="8">Hsosn_3</strain>
        <tissue evidence="8">Leaf</tissue>
    </source>
</reference>
<evidence type="ECO:0000256" key="5">
    <source>
        <dbReference type="SAM" id="Coils"/>
    </source>
</evidence>
<keyword evidence="3 6" id="KW-1133">Transmembrane helix</keyword>
<dbReference type="Proteomes" id="UP001237642">
    <property type="component" value="Unassembled WGS sequence"/>
</dbReference>
<evidence type="ECO:0000313" key="9">
    <source>
        <dbReference type="Proteomes" id="UP001237642"/>
    </source>
</evidence>
<dbReference type="PANTHER" id="PTHR31448">
    <property type="entry name" value="MYOSIN-BINDING PROTEIN 2"/>
    <property type="match status" value="1"/>
</dbReference>
<evidence type="ECO:0000256" key="3">
    <source>
        <dbReference type="ARBA" id="ARBA00022989"/>
    </source>
</evidence>
<organism evidence="8 9">
    <name type="scientific">Heracleum sosnowskyi</name>
    <dbReference type="NCBI Taxonomy" id="360622"/>
    <lineage>
        <taxon>Eukaryota</taxon>
        <taxon>Viridiplantae</taxon>
        <taxon>Streptophyta</taxon>
        <taxon>Embryophyta</taxon>
        <taxon>Tracheophyta</taxon>
        <taxon>Spermatophyta</taxon>
        <taxon>Magnoliopsida</taxon>
        <taxon>eudicotyledons</taxon>
        <taxon>Gunneridae</taxon>
        <taxon>Pentapetalae</taxon>
        <taxon>asterids</taxon>
        <taxon>campanulids</taxon>
        <taxon>Apiales</taxon>
        <taxon>Apiaceae</taxon>
        <taxon>Apioideae</taxon>
        <taxon>apioid superclade</taxon>
        <taxon>Tordylieae</taxon>
        <taxon>Tordyliinae</taxon>
        <taxon>Heracleum</taxon>
    </lineage>
</organism>
<comment type="subcellular location">
    <subcellularLocation>
        <location evidence="1">Membrane</location>
        <topology evidence="1">Single-pass membrane protein</topology>
    </subcellularLocation>
</comment>
<feature type="domain" description="GTD-binding" evidence="7">
    <location>
        <begin position="337"/>
        <end position="435"/>
    </location>
</feature>
<sequence length="700" mass="80352">MAPNQFATMLHRRANKMSTILVYALLEWVLIVLLLLNCLFYYVIRKFAICFGLKPPCLLCSRVEHLLEPHNNTNTYENFMCEAHATEISSLNYCPSHHKLTEFNNLCKNCIAFQHLRSGKVIKSSPKVAVYESLGRDVAKNDDGNQKCSCCDEVLSSGLLLKPSWDILEHAQKTSFIAEVLQDKEAKNKEWNISKYDMQEHCSEGSQVDDTIENIIYKYVNAKSFDNATTTTMQKRNGDEESLEVVNWFSQVSESSDLDQLILAEVFHDPTVRSQRSGIHSKGNVVGILDDLQGDNDVDNPTDQSPGPEELKKWQVEEAECWDGSVMSEQEVDVGDSANERLKSLLEAEHNALRALQAELEEERNAAAIAANQTMAMITRVQEEKSAMQMEALHYQRMMEEQSEYDQEALQILNDLVIKREKEKLELEKDLEVYRKKVLDYEAKEKMMMMTISKSVRSITLSASSSSTDDDDELFIDLIHEDTVDDHRDKYNSGELVSEIEENGRECMKHLSILDESIAQFEDERVSILEELKSLEGKLFTLADNDEETCEDRTLKNQGRDVYNEEVDESYKFNINEYNGQGFIEKDQLMNCTAKRLLPLFDATNSESEGEVNEEDADYECGGNEISLVNDHKMEMEFSIEEEVDHVYRRLQALEADKEFLKHCFGCLKKGEKGRELLEEILERLCEFRTVEIQVRNRGD</sequence>
<protein>
    <submittedName>
        <fullName evidence="8">GTD-binding domain-containing protein</fullName>
    </submittedName>
</protein>
<accession>A0AAD8JIA0</accession>
<proteinExistence type="predicted"/>
<dbReference type="EMBL" id="JAUIZM010000001">
    <property type="protein sequence ID" value="KAK1402730.1"/>
    <property type="molecule type" value="Genomic_DNA"/>
</dbReference>
<reference evidence="8" key="1">
    <citation type="submission" date="2023-02" db="EMBL/GenBank/DDBJ databases">
        <title>Genome of toxic invasive species Heracleum sosnowskyi carries increased number of genes despite the absence of recent whole-genome duplications.</title>
        <authorList>
            <person name="Schelkunov M."/>
            <person name="Shtratnikova V."/>
            <person name="Makarenko M."/>
            <person name="Klepikova A."/>
            <person name="Omelchenko D."/>
            <person name="Novikova G."/>
            <person name="Obukhova E."/>
            <person name="Bogdanov V."/>
            <person name="Penin A."/>
            <person name="Logacheva M."/>
        </authorList>
    </citation>
    <scope>NUCLEOTIDE SEQUENCE</scope>
    <source>
        <strain evidence="8">Hsosn_3</strain>
        <tissue evidence="8">Leaf</tissue>
    </source>
</reference>
<name>A0AAD8JIA0_9APIA</name>
<dbReference type="PROSITE" id="PS51775">
    <property type="entry name" value="GTD_BINDING"/>
    <property type="match status" value="1"/>
</dbReference>
<dbReference type="GO" id="GO:0080115">
    <property type="term" value="F:myosin XI tail binding"/>
    <property type="evidence" value="ECO:0007669"/>
    <property type="project" value="UniProtKB-ARBA"/>
</dbReference>
<dbReference type="PANTHER" id="PTHR31448:SF3">
    <property type="entry name" value="MYOSIN-BINDING PROTEIN 2"/>
    <property type="match status" value="1"/>
</dbReference>
<feature type="coiled-coil region" evidence="5">
    <location>
        <begin position="339"/>
        <end position="373"/>
    </location>
</feature>
<evidence type="ECO:0000313" key="8">
    <source>
        <dbReference type="EMBL" id="KAK1402730.1"/>
    </source>
</evidence>